<name>A0A9Q1CN73_HOLLE</name>
<dbReference type="Proteomes" id="UP001152320">
    <property type="component" value="Chromosome 2"/>
</dbReference>
<evidence type="ECO:0000313" key="2">
    <source>
        <dbReference type="Proteomes" id="UP001152320"/>
    </source>
</evidence>
<organism evidence="1 2">
    <name type="scientific">Holothuria leucospilota</name>
    <name type="common">Black long sea cucumber</name>
    <name type="synonym">Mertensiothuria leucospilota</name>
    <dbReference type="NCBI Taxonomy" id="206669"/>
    <lineage>
        <taxon>Eukaryota</taxon>
        <taxon>Metazoa</taxon>
        <taxon>Echinodermata</taxon>
        <taxon>Eleutherozoa</taxon>
        <taxon>Echinozoa</taxon>
        <taxon>Holothuroidea</taxon>
        <taxon>Aspidochirotacea</taxon>
        <taxon>Aspidochirotida</taxon>
        <taxon>Holothuriidae</taxon>
        <taxon>Holothuria</taxon>
    </lineage>
</organism>
<accession>A0A9Q1CN73</accession>
<keyword evidence="2" id="KW-1185">Reference proteome</keyword>
<protein>
    <submittedName>
        <fullName evidence="1">Uncharacterized protein</fullName>
    </submittedName>
</protein>
<evidence type="ECO:0000313" key="1">
    <source>
        <dbReference type="EMBL" id="KAJ8047509.1"/>
    </source>
</evidence>
<reference evidence="1" key="1">
    <citation type="submission" date="2021-10" db="EMBL/GenBank/DDBJ databases">
        <title>Tropical sea cucumber genome reveals ecological adaptation and Cuvierian tubules defense mechanism.</title>
        <authorList>
            <person name="Chen T."/>
        </authorList>
    </citation>
    <scope>NUCLEOTIDE SEQUENCE</scope>
    <source>
        <strain evidence="1">Nanhai2018</strain>
        <tissue evidence="1">Muscle</tissue>
    </source>
</reference>
<proteinExistence type="predicted"/>
<sequence length="81" mass="9408">MLCWMYTLYPLYLGRRSRQASKLFPISNRVPLPIKFKMESSHNNVLVPTDDEVFLKRGVITTKYLPNPLIGIAFYISIAFI</sequence>
<gene>
    <name evidence="1" type="ORF">HOLleu_06530</name>
</gene>
<dbReference type="EMBL" id="JAIZAY010000002">
    <property type="protein sequence ID" value="KAJ8047509.1"/>
    <property type="molecule type" value="Genomic_DNA"/>
</dbReference>
<dbReference type="AlphaFoldDB" id="A0A9Q1CN73"/>
<comment type="caution">
    <text evidence="1">The sequence shown here is derived from an EMBL/GenBank/DDBJ whole genome shotgun (WGS) entry which is preliminary data.</text>
</comment>